<dbReference type="SUPFAM" id="SSF52833">
    <property type="entry name" value="Thioredoxin-like"/>
    <property type="match status" value="1"/>
</dbReference>
<dbReference type="GO" id="GO:0004364">
    <property type="term" value="F:glutathione transferase activity"/>
    <property type="evidence" value="ECO:0007669"/>
    <property type="project" value="TreeGrafter"/>
</dbReference>
<accession>A0A6P8XUZ8</accession>
<proteinExistence type="predicted"/>
<dbReference type="FunFam" id="3.40.30.10:FF:000034">
    <property type="entry name" value="glutathione S-transferase 1"/>
    <property type="match status" value="1"/>
</dbReference>
<evidence type="ECO:0000259" key="2">
    <source>
        <dbReference type="PROSITE" id="PS50404"/>
    </source>
</evidence>
<evidence type="ECO:0000313" key="4">
    <source>
        <dbReference type="Proteomes" id="UP000515158"/>
    </source>
</evidence>
<gene>
    <name evidence="5 6 7 8" type="primary">LOC117639329</name>
</gene>
<dbReference type="KEGG" id="tpal:117639329"/>
<dbReference type="SFLD" id="SFLDS00019">
    <property type="entry name" value="Glutathione_Transferase_(cytos"/>
    <property type="match status" value="1"/>
</dbReference>
<organism evidence="8">
    <name type="scientific">Thrips palmi</name>
    <name type="common">Melon thrips</name>
    <dbReference type="NCBI Taxonomy" id="161013"/>
    <lineage>
        <taxon>Eukaryota</taxon>
        <taxon>Metazoa</taxon>
        <taxon>Ecdysozoa</taxon>
        <taxon>Arthropoda</taxon>
        <taxon>Hexapoda</taxon>
        <taxon>Insecta</taxon>
        <taxon>Pterygota</taxon>
        <taxon>Neoptera</taxon>
        <taxon>Paraneoptera</taxon>
        <taxon>Thysanoptera</taxon>
        <taxon>Terebrantia</taxon>
        <taxon>Thripoidea</taxon>
        <taxon>Thripidae</taxon>
        <taxon>Thrips</taxon>
    </lineage>
</organism>
<dbReference type="OrthoDB" id="2309723at2759"/>
<evidence type="ECO:0000313" key="8">
    <source>
        <dbReference type="RefSeq" id="XP_034230783.1"/>
    </source>
</evidence>
<dbReference type="GO" id="GO:0006749">
    <property type="term" value="P:glutathione metabolic process"/>
    <property type="evidence" value="ECO:0007669"/>
    <property type="project" value="TreeGrafter"/>
</dbReference>
<reference evidence="5 6" key="1">
    <citation type="submission" date="2025-04" db="UniProtKB">
        <authorList>
            <consortium name="RefSeq"/>
        </authorList>
    </citation>
    <scope>IDENTIFICATION</scope>
    <source>
        <tissue evidence="5 6">Total insect</tissue>
    </source>
</reference>
<name>A0A6P8XUZ8_THRPL</name>
<dbReference type="AlphaFoldDB" id="A0A6P8XUZ8"/>
<dbReference type="InterPro" id="IPR010987">
    <property type="entry name" value="Glutathione-S-Trfase_C-like"/>
</dbReference>
<evidence type="ECO:0000259" key="3">
    <source>
        <dbReference type="PROSITE" id="PS50405"/>
    </source>
</evidence>
<evidence type="ECO:0000313" key="5">
    <source>
        <dbReference type="RefSeq" id="XP_034230779.1"/>
    </source>
</evidence>
<dbReference type="SUPFAM" id="SSF47616">
    <property type="entry name" value="GST C-terminal domain-like"/>
    <property type="match status" value="1"/>
</dbReference>
<dbReference type="RefSeq" id="XP_034230783.1">
    <property type="nucleotide sequence ID" value="XM_034374892.1"/>
</dbReference>
<dbReference type="InterPro" id="IPR040079">
    <property type="entry name" value="Glutathione_S-Trfase"/>
</dbReference>
<dbReference type="FunFam" id="1.20.1050.10:FF:000007">
    <property type="entry name" value="Glutathione S-transferase 1-1"/>
    <property type="match status" value="1"/>
</dbReference>
<feature type="domain" description="GST N-terminal" evidence="2">
    <location>
        <begin position="1"/>
        <end position="82"/>
    </location>
</feature>
<dbReference type="GeneID" id="117639329"/>
<dbReference type="PROSITE" id="PS50404">
    <property type="entry name" value="GST_NTER"/>
    <property type="match status" value="1"/>
</dbReference>
<dbReference type="RefSeq" id="XP_034230782.1">
    <property type="nucleotide sequence ID" value="XM_034374891.1"/>
</dbReference>
<dbReference type="Gene3D" id="3.40.30.10">
    <property type="entry name" value="Glutaredoxin"/>
    <property type="match status" value="1"/>
</dbReference>
<dbReference type="Proteomes" id="UP000515158">
    <property type="component" value="Unplaced"/>
</dbReference>
<dbReference type="Pfam" id="PF02798">
    <property type="entry name" value="GST_N"/>
    <property type="match status" value="1"/>
</dbReference>
<dbReference type="InterPro" id="IPR036249">
    <property type="entry name" value="Thioredoxin-like_sf"/>
</dbReference>
<evidence type="ECO:0000313" key="6">
    <source>
        <dbReference type="RefSeq" id="XP_034230781.1"/>
    </source>
</evidence>
<dbReference type="SFLD" id="SFLDG00358">
    <property type="entry name" value="Main_(cytGST)"/>
    <property type="match status" value="1"/>
</dbReference>
<dbReference type="PANTHER" id="PTHR43969:SF9">
    <property type="entry name" value="GLUTATHIONE S TRANSFERASE D10, ISOFORM A-RELATED"/>
    <property type="match status" value="1"/>
</dbReference>
<evidence type="ECO:0000313" key="7">
    <source>
        <dbReference type="RefSeq" id="XP_034230782.1"/>
    </source>
</evidence>
<sequence length="220" mass="24775">MVLTVYGHQISPPVRSVLLTCKALGIEYKFQLVDLMSGEHKKPDLMKINPEGTVPFIQDGDFFLSESHAILTYLGDKAGNDSWYPKDIKQRATIQHRLHFDNMMLFGRHKDIVKPIFTENAKEMPPAKVQSLQDSLDLMEGMIHEGGWLAGSKPTIADCCCATSVFHLVAVIPDLTLKPKAAAWLRRCEKELPDFDEINTVYVKQIVDLLSKTLGKKYTS</sequence>
<feature type="domain" description="GST C-terminal" evidence="3">
    <location>
        <begin position="87"/>
        <end position="210"/>
    </location>
</feature>
<dbReference type="RefSeq" id="XP_034230779.1">
    <property type="nucleotide sequence ID" value="XM_034374888.1"/>
</dbReference>
<comment type="subunit">
    <text evidence="1">Homodimer.</text>
</comment>
<keyword evidence="4" id="KW-1185">Reference proteome</keyword>
<dbReference type="CDD" id="cd03177">
    <property type="entry name" value="GST_C_Delta_Epsilon"/>
    <property type="match status" value="1"/>
</dbReference>
<dbReference type="PROSITE" id="PS50405">
    <property type="entry name" value="GST_CTER"/>
    <property type="match status" value="1"/>
</dbReference>
<dbReference type="SFLD" id="SFLDG01153">
    <property type="entry name" value="Main.4:_Theta-like"/>
    <property type="match status" value="1"/>
</dbReference>
<protein>
    <submittedName>
        <fullName evidence="5 6">Glutathione S-transferase 1-like</fullName>
    </submittedName>
</protein>
<evidence type="ECO:0000256" key="1">
    <source>
        <dbReference type="ARBA" id="ARBA00011738"/>
    </source>
</evidence>
<dbReference type="PANTHER" id="PTHR43969">
    <property type="entry name" value="GLUTATHIONE S TRANSFERASE D10, ISOFORM A-RELATED"/>
    <property type="match status" value="1"/>
</dbReference>
<dbReference type="Pfam" id="PF13410">
    <property type="entry name" value="GST_C_2"/>
    <property type="match status" value="1"/>
</dbReference>
<dbReference type="Gene3D" id="1.20.1050.10">
    <property type="match status" value="1"/>
</dbReference>
<dbReference type="InterPro" id="IPR036282">
    <property type="entry name" value="Glutathione-S-Trfase_C_sf"/>
</dbReference>
<dbReference type="RefSeq" id="XP_034230781.1">
    <property type="nucleotide sequence ID" value="XM_034374890.1"/>
</dbReference>
<dbReference type="InterPro" id="IPR004045">
    <property type="entry name" value="Glutathione_S-Trfase_N"/>
</dbReference>